<evidence type="ECO:0000313" key="4">
    <source>
        <dbReference type="EMBL" id="XCM78010.1"/>
    </source>
</evidence>
<keyword evidence="2" id="KW-0503">Monooxygenase</keyword>
<proteinExistence type="predicted"/>
<evidence type="ECO:0000256" key="1">
    <source>
        <dbReference type="ARBA" id="ARBA00023002"/>
    </source>
</evidence>
<name>A0AAU8JP34_9ACTN</name>
<dbReference type="Gene3D" id="3.50.50.60">
    <property type="entry name" value="FAD/NAD(P)-binding domain"/>
    <property type="match status" value="1"/>
</dbReference>
<evidence type="ECO:0000259" key="3">
    <source>
        <dbReference type="Pfam" id="PF01266"/>
    </source>
</evidence>
<dbReference type="AlphaFoldDB" id="A0AAU8JP34"/>
<accession>A0AAU8JP34</accession>
<dbReference type="PANTHER" id="PTHR13789:SF309">
    <property type="entry name" value="PUTATIVE (AFU_ORTHOLOGUE AFUA_6G14510)-RELATED"/>
    <property type="match status" value="1"/>
</dbReference>
<dbReference type="InterPro" id="IPR036188">
    <property type="entry name" value="FAD/NAD-bd_sf"/>
</dbReference>
<dbReference type="InterPro" id="IPR006076">
    <property type="entry name" value="FAD-dep_OxRdtase"/>
</dbReference>
<dbReference type="PANTHER" id="PTHR13789">
    <property type="entry name" value="MONOOXYGENASE"/>
    <property type="match status" value="1"/>
</dbReference>
<organism evidence="4">
    <name type="scientific">Kitasatospora camelliae</name>
    <dbReference type="NCBI Taxonomy" id="3156397"/>
    <lineage>
        <taxon>Bacteria</taxon>
        <taxon>Bacillati</taxon>
        <taxon>Actinomycetota</taxon>
        <taxon>Actinomycetes</taxon>
        <taxon>Kitasatosporales</taxon>
        <taxon>Streptomycetaceae</taxon>
        <taxon>Kitasatospora</taxon>
    </lineage>
</organism>
<dbReference type="EMBL" id="CP159872">
    <property type="protein sequence ID" value="XCM78010.1"/>
    <property type="molecule type" value="Genomic_DNA"/>
</dbReference>
<dbReference type="RefSeq" id="WP_354637753.1">
    <property type="nucleotide sequence ID" value="NZ_CP159872.1"/>
</dbReference>
<dbReference type="GO" id="GO:0004497">
    <property type="term" value="F:monooxygenase activity"/>
    <property type="evidence" value="ECO:0007669"/>
    <property type="project" value="UniProtKB-KW"/>
</dbReference>
<dbReference type="PRINTS" id="PR00420">
    <property type="entry name" value="RNGMNOXGNASE"/>
</dbReference>
<gene>
    <name evidence="4" type="ORF">ABWK59_03210</name>
</gene>
<feature type="domain" description="FAD dependent oxidoreductase" evidence="3">
    <location>
        <begin position="3"/>
        <end position="39"/>
    </location>
</feature>
<keyword evidence="1" id="KW-0560">Oxidoreductase</keyword>
<reference evidence="4" key="1">
    <citation type="submission" date="2024-06" db="EMBL/GenBank/DDBJ databases">
        <title>The genome sequences of Kitasatospora sp. strain HUAS MG31.</title>
        <authorList>
            <person name="Mo P."/>
        </authorList>
    </citation>
    <scope>NUCLEOTIDE SEQUENCE</scope>
    <source>
        <strain evidence="4">HUAS MG31</strain>
    </source>
</reference>
<dbReference type="KEGG" id="kcm:ABWK59_03210"/>
<dbReference type="SUPFAM" id="SSF51905">
    <property type="entry name" value="FAD/NAD(P)-binding domain"/>
    <property type="match status" value="1"/>
</dbReference>
<evidence type="ECO:0000256" key="2">
    <source>
        <dbReference type="ARBA" id="ARBA00023033"/>
    </source>
</evidence>
<dbReference type="Pfam" id="PF01266">
    <property type="entry name" value="DAO"/>
    <property type="match status" value="1"/>
</dbReference>
<protein>
    <submittedName>
        <fullName evidence="4">FAD-dependent oxidoreductase</fullName>
    </submittedName>
</protein>
<sequence>MARVAVVGGGISGLGTALMLGRRGHRVTLFEQDARQAGADLNRDFFDWGRPRVPQAVQPHSFLAPVRTVLHAEAPDVYADLLARGAREYHDFDWFGEHPPHRAGDEELVTLRTRRIVLEAALTEAVRREATVEVRQGHRVSGLAFEDGDPVRVTGVRVGTGVHHADLVVDAAGRRSRVPAWLTEIGCRPPVVESHRTGIAYLCRWYRLRADGPRDPGRVKTGSTAPFALAGVFPSDNDTFALSVVLSTSDPTRAALTDPAVFEAVARRFPATAAWLDLDPEPHSAVLPMAGLDNRWTSLVDEDGPVVTGLVNAGDSLVHTNPTLGHGVALGLLAGRHLATHADRIAEDPAGYHAWTVQALRPWFDAQVTADRVAGERLAEGAPSSDRRAAALAACAFDDPVVMRARAQVRHLLQPADAAYGTDEVDRHLTAWLADRPDFAPGHDGPTRDQWEALIQADTFVPALAAAAGETR</sequence>
<dbReference type="InterPro" id="IPR050493">
    <property type="entry name" value="FAD-dep_Monooxygenase_BioMet"/>
</dbReference>